<comment type="similarity">
    <text evidence="4">Belongs to the UreE family.</text>
</comment>
<gene>
    <name evidence="4" type="primary">ureE</name>
    <name evidence="6" type="ORF">FC21_GL000120</name>
</gene>
<dbReference type="PATRIC" id="fig|1423742.4.peg.129"/>
<dbReference type="Pfam" id="PF02814">
    <property type="entry name" value="UreE_N"/>
    <property type="match status" value="1"/>
</dbReference>
<dbReference type="SUPFAM" id="SSF69287">
    <property type="entry name" value="Urease metallochaperone UreE, N-terminal domain"/>
    <property type="match status" value="1"/>
</dbReference>
<reference evidence="6 7" key="1">
    <citation type="journal article" date="2015" name="Genome Announc.">
        <title>Expanding the biotechnology potential of lactobacilli through comparative genomics of 213 strains and associated genera.</title>
        <authorList>
            <person name="Sun Z."/>
            <person name="Harris H.M."/>
            <person name="McCann A."/>
            <person name="Guo C."/>
            <person name="Argimon S."/>
            <person name="Zhang W."/>
            <person name="Yang X."/>
            <person name="Jeffery I.B."/>
            <person name="Cooney J.C."/>
            <person name="Kagawa T.F."/>
            <person name="Liu W."/>
            <person name="Song Y."/>
            <person name="Salvetti E."/>
            <person name="Wrobel A."/>
            <person name="Rasinkangas P."/>
            <person name="Parkhill J."/>
            <person name="Rea M.C."/>
            <person name="O'Sullivan O."/>
            <person name="Ritari J."/>
            <person name="Douillard F.P."/>
            <person name="Paul Ross R."/>
            <person name="Yang R."/>
            <person name="Briner A.E."/>
            <person name="Felis G.E."/>
            <person name="de Vos W.M."/>
            <person name="Barrangou R."/>
            <person name="Klaenhammer T.R."/>
            <person name="Caufield P.W."/>
            <person name="Cui Y."/>
            <person name="Zhang H."/>
            <person name="O'Toole P.W."/>
        </authorList>
    </citation>
    <scope>NUCLEOTIDE SEQUENCE [LARGE SCALE GENOMIC DNA]</scope>
    <source>
        <strain evidence="6 7">DSM 18793</strain>
    </source>
</reference>
<dbReference type="GO" id="GO:0006457">
    <property type="term" value="P:protein folding"/>
    <property type="evidence" value="ECO:0007669"/>
    <property type="project" value="InterPro"/>
</dbReference>
<dbReference type="InterPro" id="IPR004029">
    <property type="entry name" value="UreE_N"/>
</dbReference>
<keyword evidence="3 4" id="KW-0143">Chaperone</keyword>
<evidence type="ECO:0000256" key="4">
    <source>
        <dbReference type="HAMAP-Rule" id="MF_00822"/>
    </source>
</evidence>
<dbReference type="STRING" id="417373.GCA_001570685_00721"/>
<keyword evidence="2 4" id="KW-0533">Nickel</keyword>
<keyword evidence="7" id="KW-1185">Reference proteome</keyword>
<organism evidence="6 7">
    <name type="scientific">Limosilactobacillus equigenerosi DSM 18793 = JCM 14505</name>
    <dbReference type="NCBI Taxonomy" id="1423742"/>
    <lineage>
        <taxon>Bacteria</taxon>
        <taxon>Bacillati</taxon>
        <taxon>Bacillota</taxon>
        <taxon>Bacilli</taxon>
        <taxon>Lactobacillales</taxon>
        <taxon>Lactobacillaceae</taxon>
        <taxon>Limosilactobacillus</taxon>
    </lineage>
</organism>
<dbReference type="SMART" id="SM00988">
    <property type="entry name" value="UreE_N"/>
    <property type="match status" value="1"/>
</dbReference>
<proteinExistence type="inferred from homology"/>
<dbReference type="PIRSF" id="PIRSF036402">
    <property type="entry name" value="Ureas_acces_UreE"/>
    <property type="match status" value="1"/>
</dbReference>
<evidence type="ECO:0000259" key="5">
    <source>
        <dbReference type="SMART" id="SM00988"/>
    </source>
</evidence>
<dbReference type="AlphaFoldDB" id="A0A0R1USU9"/>
<dbReference type="GO" id="GO:0016151">
    <property type="term" value="F:nickel cation binding"/>
    <property type="evidence" value="ECO:0007669"/>
    <property type="project" value="UniProtKB-UniRule"/>
</dbReference>
<protein>
    <recommendedName>
        <fullName evidence="4">Urease accessory protein UreE</fullName>
    </recommendedName>
</protein>
<evidence type="ECO:0000313" key="7">
    <source>
        <dbReference type="Proteomes" id="UP000051084"/>
    </source>
</evidence>
<dbReference type="Proteomes" id="UP000051084">
    <property type="component" value="Unassembled WGS sequence"/>
</dbReference>
<dbReference type="HAMAP" id="MF_00822">
    <property type="entry name" value="UreE"/>
    <property type="match status" value="1"/>
</dbReference>
<feature type="domain" description="UreE urease accessory N-terminal" evidence="5">
    <location>
        <begin position="6"/>
        <end position="71"/>
    </location>
</feature>
<dbReference type="Gene3D" id="3.30.70.790">
    <property type="entry name" value="UreE, C-terminal domain"/>
    <property type="match status" value="1"/>
</dbReference>
<sequence length="151" mass="17157">MILTHVYRKIEEIPNIDTYHLETATVSSDDLMKSILRVKTDHGNEYGIRLEDPSQIMENGTTFQLGDHELLVLNVLADEAIVITPKDINEMGVIAHLLGNLHKPIQVQNGQITLLFDKVVVLTLDKHRVNYEIKKVTLDQPMRYADLTNGK</sequence>
<dbReference type="CDD" id="cd00571">
    <property type="entry name" value="UreE"/>
    <property type="match status" value="1"/>
</dbReference>
<dbReference type="InterPro" id="IPR036118">
    <property type="entry name" value="UreE_N_sf"/>
</dbReference>
<name>A0A0R1USU9_9LACO</name>
<keyword evidence="1 4" id="KW-0963">Cytoplasm</keyword>
<dbReference type="SUPFAM" id="SSF69737">
    <property type="entry name" value="Urease metallochaperone UreE, C-terminal domain"/>
    <property type="match status" value="1"/>
</dbReference>
<dbReference type="EMBL" id="AZGC01000049">
    <property type="protein sequence ID" value="KRL93019.1"/>
    <property type="molecule type" value="Genomic_DNA"/>
</dbReference>
<evidence type="ECO:0000256" key="1">
    <source>
        <dbReference type="ARBA" id="ARBA00022490"/>
    </source>
</evidence>
<dbReference type="InterPro" id="IPR012406">
    <property type="entry name" value="UreE"/>
</dbReference>
<evidence type="ECO:0000256" key="2">
    <source>
        <dbReference type="ARBA" id="ARBA00022596"/>
    </source>
</evidence>
<comment type="subcellular location">
    <subcellularLocation>
        <location evidence="4">Cytoplasm</location>
    </subcellularLocation>
</comment>
<dbReference type="Gene3D" id="2.60.260.20">
    <property type="entry name" value="Urease metallochaperone UreE, N-terminal domain"/>
    <property type="match status" value="1"/>
</dbReference>
<comment type="caution">
    <text evidence="6">The sequence shown here is derived from an EMBL/GenBank/DDBJ whole genome shotgun (WGS) entry which is preliminary data.</text>
</comment>
<dbReference type="RefSeq" id="WP_054653017.1">
    <property type="nucleotide sequence ID" value="NZ_AZGC01000049.1"/>
</dbReference>
<dbReference type="GO" id="GO:0005737">
    <property type="term" value="C:cytoplasm"/>
    <property type="evidence" value="ECO:0007669"/>
    <property type="project" value="UniProtKB-SubCell"/>
</dbReference>
<dbReference type="OrthoDB" id="9810882at2"/>
<evidence type="ECO:0000256" key="3">
    <source>
        <dbReference type="ARBA" id="ARBA00023186"/>
    </source>
</evidence>
<accession>A0A0R1USU9</accession>
<evidence type="ECO:0000313" key="6">
    <source>
        <dbReference type="EMBL" id="KRL93019.1"/>
    </source>
</evidence>
<comment type="function">
    <text evidence="4">Involved in urease metallocenter assembly. Binds nickel. Probably functions as a nickel donor during metallocenter assembly.</text>
</comment>
<dbReference type="GO" id="GO:0051082">
    <property type="term" value="F:unfolded protein binding"/>
    <property type="evidence" value="ECO:0007669"/>
    <property type="project" value="UniProtKB-UniRule"/>
</dbReference>